<protein>
    <submittedName>
        <fullName evidence="2">Calm4 protein</fullName>
    </submittedName>
</protein>
<sequence length="153" mass="17152">MKGGRPEQLSAFADFASKDSSADIEILTADFNEDFAAQGGSEGIIRCPFAQEAGRYMTIPRAPDLPQVSRPPNKQEEGQASGKGKIDYIWVRERTKEFQTNLVCDPVSRSAILESHRNCEATGDWPSDHGCEACSLQIQRRQKPWWKFWSSSL</sequence>
<evidence type="ECO:0000313" key="3">
    <source>
        <dbReference type="Proteomes" id="UP000649617"/>
    </source>
</evidence>
<evidence type="ECO:0000313" key="2">
    <source>
        <dbReference type="EMBL" id="CAE7651454.1"/>
    </source>
</evidence>
<organism evidence="2 3">
    <name type="scientific">Symbiodinium pilosum</name>
    <name type="common">Dinoflagellate</name>
    <dbReference type="NCBI Taxonomy" id="2952"/>
    <lineage>
        <taxon>Eukaryota</taxon>
        <taxon>Sar</taxon>
        <taxon>Alveolata</taxon>
        <taxon>Dinophyceae</taxon>
        <taxon>Suessiales</taxon>
        <taxon>Symbiodiniaceae</taxon>
        <taxon>Symbiodinium</taxon>
    </lineage>
</organism>
<dbReference type="AlphaFoldDB" id="A0A812W057"/>
<proteinExistence type="predicted"/>
<accession>A0A812W057</accession>
<keyword evidence="3" id="KW-1185">Reference proteome</keyword>
<name>A0A812W057_SYMPI</name>
<gene>
    <name evidence="2" type="primary">Calm4</name>
    <name evidence="2" type="ORF">SPIL2461_LOCUS17402</name>
</gene>
<feature type="region of interest" description="Disordered" evidence="1">
    <location>
        <begin position="61"/>
        <end position="82"/>
    </location>
</feature>
<evidence type="ECO:0000256" key="1">
    <source>
        <dbReference type="SAM" id="MobiDB-lite"/>
    </source>
</evidence>
<dbReference type="Proteomes" id="UP000649617">
    <property type="component" value="Unassembled WGS sequence"/>
</dbReference>
<reference evidence="2" key="1">
    <citation type="submission" date="2021-02" db="EMBL/GenBank/DDBJ databases">
        <authorList>
            <person name="Dougan E. K."/>
            <person name="Rhodes N."/>
            <person name="Thang M."/>
            <person name="Chan C."/>
        </authorList>
    </citation>
    <scope>NUCLEOTIDE SEQUENCE</scope>
</reference>
<dbReference type="EMBL" id="CAJNIZ010043152">
    <property type="protein sequence ID" value="CAE7651454.1"/>
    <property type="molecule type" value="Genomic_DNA"/>
</dbReference>
<dbReference type="OrthoDB" id="432962at2759"/>
<comment type="caution">
    <text evidence="2">The sequence shown here is derived from an EMBL/GenBank/DDBJ whole genome shotgun (WGS) entry which is preliminary data.</text>
</comment>